<keyword evidence="2" id="KW-1185">Reference proteome</keyword>
<accession>A0ACC1YXA9</accession>
<reference evidence="1 2" key="1">
    <citation type="journal article" date="2023" name="Science">
        <title>Complex scaffold remodeling in plant triterpene biosynthesis.</title>
        <authorList>
            <person name="De La Pena R."/>
            <person name="Hodgson H."/>
            <person name="Liu J.C."/>
            <person name="Stephenson M.J."/>
            <person name="Martin A.C."/>
            <person name="Owen C."/>
            <person name="Harkess A."/>
            <person name="Leebens-Mack J."/>
            <person name="Jimenez L.E."/>
            <person name="Osbourn A."/>
            <person name="Sattely E.S."/>
        </authorList>
    </citation>
    <scope>NUCLEOTIDE SEQUENCE [LARGE SCALE GENOMIC DNA]</scope>
    <source>
        <strain evidence="2">cv. JPN11</strain>
        <tissue evidence="1">Leaf</tissue>
    </source>
</reference>
<name>A0ACC1YXA9_MELAZ</name>
<sequence>MGSEAVDEELSLTLKLPLFSIPANMHSPERPGMLTPPLHTSAAVPFRWEEEPGKPKPCTALATIPDSENDLSQKCLELPPRLLLMDANMTKLSSPTTVLDGPYVGRSSRFQGPSFRMSSECYGSFRKSLSPERDHDEFGALVLSKRVHNNDKGLFGSWRKKSLKSKKEVGGGSYVFPSSVDRESECSREGEGSSGSSITRIRRSGSFTTVSRARPRFWLELLLFLAEKLDSSVIAEVPSCSKTSSDSVQIRRLCAGA</sequence>
<comment type="caution">
    <text evidence="1">The sequence shown here is derived from an EMBL/GenBank/DDBJ whole genome shotgun (WGS) entry which is preliminary data.</text>
</comment>
<dbReference type="EMBL" id="CM051394">
    <property type="protein sequence ID" value="KAJ4728097.1"/>
    <property type="molecule type" value="Genomic_DNA"/>
</dbReference>
<gene>
    <name evidence="1" type="ORF">OWV82_001088</name>
</gene>
<organism evidence="1 2">
    <name type="scientific">Melia azedarach</name>
    <name type="common">Chinaberry tree</name>
    <dbReference type="NCBI Taxonomy" id="155640"/>
    <lineage>
        <taxon>Eukaryota</taxon>
        <taxon>Viridiplantae</taxon>
        <taxon>Streptophyta</taxon>
        <taxon>Embryophyta</taxon>
        <taxon>Tracheophyta</taxon>
        <taxon>Spermatophyta</taxon>
        <taxon>Magnoliopsida</taxon>
        <taxon>eudicotyledons</taxon>
        <taxon>Gunneridae</taxon>
        <taxon>Pentapetalae</taxon>
        <taxon>rosids</taxon>
        <taxon>malvids</taxon>
        <taxon>Sapindales</taxon>
        <taxon>Meliaceae</taxon>
        <taxon>Melia</taxon>
    </lineage>
</organism>
<protein>
    <submittedName>
        <fullName evidence="1">DUF688 domain-containing protein</fullName>
    </submittedName>
</protein>
<evidence type="ECO:0000313" key="1">
    <source>
        <dbReference type="EMBL" id="KAJ4728097.1"/>
    </source>
</evidence>
<evidence type="ECO:0000313" key="2">
    <source>
        <dbReference type="Proteomes" id="UP001164539"/>
    </source>
</evidence>
<proteinExistence type="predicted"/>
<dbReference type="Proteomes" id="UP001164539">
    <property type="component" value="Chromosome 1"/>
</dbReference>